<feature type="transmembrane region" description="Helical" evidence="1">
    <location>
        <begin position="155"/>
        <end position="178"/>
    </location>
</feature>
<keyword evidence="1" id="KW-1133">Transmembrane helix</keyword>
<dbReference type="AlphaFoldDB" id="A0A542ZM83"/>
<dbReference type="Proteomes" id="UP000319514">
    <property type="component" value="Unassembled WGS sequence"/>
</dbReference>
<dbReference type="EMBL" id="VFOQ01000001">
    <property type="protein sequence ID" value="TQL61290.1"/>
    <property type="molecule type" value="Genomic_DNA"/>
</dbReference>
<dbReference type="InterPro" id="IPR021125">
    <property type="entry name" value="DUF2127"/>
</dbReference>
<dbReference type="InterPro" id="IPR014511">
    <property type="entry name" value="DUF2068_TM_subgr"/>
</dbReference>
<dbReference type="PIRSF" id="PIRSF021485">
    <property type="entry name" value="UCP021485"/>
    <property type="match status" value="1"/>
</dbReference>
<proteinExistence type="predicted"/>
<dbReference type="Pfam" id="PF09900">
    <property type="entry name" value="DUF2127"/>
    <property type="match status" value="1"/>
</dbReference>
<dbReference type="RefSeq" id="WP_221632532.1">
    <property type="nucleotide sequence ID" value="NZ_BAAAKX010000001.1"/>
</dbReference>
<organism evidence="2 3">
    <name type="scientific">Oryzihumus leptocrescens</name>
    <dbReference type="NCBI Taxonomy" id="297536"/>
    <lineage>
        <taxon>Bacteria</taxon>
        <taxon>Bacillati</taxon>
        <taxon>Actinomycetota</taxon>
        <taxon>Actinomycetes</taxon>
        <taxon>Micrococcales</taxon>
        <taxon>Intrasporangiaceae</taxon>
        <taxon>Oryzihumus</taxon>
    </lineage>
</organism>
<evidence type="ECO:0000256" key="1">
    <source>
        <dbReference type="SAM" id="Phobius"/>
    </source>
</evidence>
<evidence type="ECO:0000313" key="2">
    <source>
        <dbReference type="EMBL" id="TQL61290.1"/>
    </source>
</evidence>
<evidence type="ECO:0000313" key="3">
    <source>
        <dbReference type="Proteomes" id="UP000319514"/>
    </source>
</evidence>
<name>A0A542ZM83_9MICO</name>
<comment type="caution">
    <text evidence="2">The sequence shown here is derived from an EMBL/GenBank/DDBJ whole genome shotgun (WGS) entry which is preliminary data.</text>
</comment>
<protein>
    <submittedName>
        <fullName evidence="2">Uncharacterized membrane protein (DUF2068 family)</fullName>
    </submittedName>
</protein>
<accession>A0A542ZM83</accession>
<sequence>MARGPLRHFDWNLRSCGRHGHETYAPDEEALAQRLHASTPAGDAWRCLRCGDWVLGEPRHRGPADQAPIVLRGRALRDAFVLRFLALERALRGLLLVALAYGVWRFDGSRLALQKVFDSYLPTLRPLADRLGVDLQNAGPVHLIQRAFAASHSTLLLVALGVLAYGALELLEAVGLWLMKRWGEYVAVVGTAVFIPLEVYELVEKVTWLRIAAFALNVFAVVYILWTKRLFGVRGGRAAFDAERHGESLLEVERAAARGETAVAAH</sequence>
<keyword evidence="1" id="KW-0472">Membrane</keyword>
<reference evidence="2 3" key="1">
    <citation type="submission" date="2019-06" db="EMBL/GenBank/DDBJ databases">
        <title>Sequencing the genomes of 1000 actinobacteria strains.</title>
        <authorList>
            <person name="Klenk H.-P."/>
        </authorList>
    </citation>
    <scope>NUCLEOTIDE SEQUENCE [LARGE SCALE GENOMIC DNA]</scope>
    <source>
        <strain evidence="2 3">DSM 18082</strain>
    </source>
</reference>
<feature type="transmembrane region" description="Helical" evidence="1">
    <location>
        <begin position="208"/>
        <end position="226"/>
    </location>
</feature>
<keyword evidence="1" id="KW-0812">Transmembrane</keyword>
<feature type="transmembrane region" description="Helical" evidence="1">
    <location>
        <begin position="185"/>
        <end position="202"/>
    </location>
</feature>
<gene>
    <name evidence="2" type="ORF">FB474_2698</name>
</gene>
<keyword evidence="3" id="KW-1185">Reference proteome</keyword>